<evidence type="ECO:0000313" key="2">
    <source>
        <dbReference type="Proteomes" id="UP001519272"/>
    </source>
</evidence>
<dbReference type="Proteomes" id="UP001519272">
    <property type="component" value="Unassembled WGS sequence"/>
</dbReference>
<protein>
    <recommendedName>
        <fullName evidence="3">Helicase XPB/Ssl2 N-terminal domain-containing protein</fullName>
    </recommendedName>
</protein>
<organism evidence="1 2">
    <name type="scientific">Paenibacillus turicensis</name>
    <dbReference type="NCBI Taxonomy" id="160487"/>
    <lineage>
        <taxon>Bacteria</taxon>
        <taxon>Bacillati</taxon>
        <taxon>Bacillota</taxon>
        <taxon>Bacilli</taxon>
        <taxon>Bacillales</taxon>
        <taxon>Paenibacillaceae</taxon>
        <taxon>Paenibacillus</taxon>
    </lineage>
</organism>
<sequence>MKLADMLSFADIGQLNRIASHYECECNPNSKHELIQNVLQVLGQRKYVEHYVAEMSIEDIRFLNSLIFDSRRHFTLEELIAFAVQSKFTDADKGKENPRDVITRFRKRGWLFQGATQHTRYAFSVPEDLIDRFKNALKQKLYANIKQMKSDIPVYREEIGLMSDDLLLFLRYVSEHQLPLNSEQAIYRQHQAQLMELFHVSEPLVGKGWRFGYGRHFKDYPSRFSLLYDYAFAEKLIREEADRLQISSSGSSYLQNNESTGMIRFAELWLRIYKGPIPNLHSLLYWTLAYSSNWIHLGSLFEQIEPLIKPFYYDTSASIFEERIVRMLLHLGVLRLGEDELKERYIQITPIGQSLIHSLYNKK</sequence>
<accession>A0ABS4FYR2</accession>
<evidence type="ECO:0008006" key="3">
    <source>
        <dbReference type="Google" id="ProtNLM"/>
    </source>
</evidence>
<dbReference type="EMBL" id="JAGGKG010000032">
    <property type="protein sequence ID" value="MBP1907718.1"/>
    <property type="molecule type" value="Genomic_DNA"/>
</dbReference>
<dbReference type="RefSeq" id="WP_210091294.1">
    <property type="nucleotide sequence ID" value="NZ_JAGGKG010000032.1"/>
</dbReference>
<evidence type="ECO:0000313" key="1">
    <source>
        <dbReference type="EMBL" id="MBP1907718.1"/>
    </source>
</evidence>
<proteinExistence type="predicted"/>
<name>A0ABS4FYR2_9BACL</name>
<reference evidence="1 2" key="1">
    <citation type="submission" date="2021-03" db="EMBL/GenBank/DDBJ databases">
        <title>Genomic Encyclopedia of Type Strains, Phase IV (KMG-IV): sequencing the most valuable type-strain genomes for metagenomic binning, comparative biology and taxonomic classification.</title>
        <authorList>
            <person name="Goeker M."/>
        </authorList>
    </citation>
    <scope>NUCLEOTIDE SEQUENCE [LARGE SCALE GENOMIC DNA]</scope>
    <source>
        <strain evidence="1 2">DSM 14349</strain>
    </source>
</reference>
<gene>
    <name evidence="1" type="ORF">J2Z32_004399</name>
</gene>
<comment type="caution">
    <text evidence="1">The sequence shown here is derived from an EMBL/GenBank/DDBJ whole genome shotgun (WGS) entry which is preliminary data.</text>
</comment>
<keyword evidence="2" id="KW-1185">Reference proteome</keyword>